<dbReference type="EMBL" id="JYON01000011">
    <property type="protein sequence ID" value="KJH71590.1"/>
    <property type="molecule type" value="Genomic_DNA"/>
</dbReference>
<keyword evidence="3" id="KW-1185">Reference proteome</keyword>
<evidence type="ECO:0000256" key="1">
    <source>
        <dbReference type="SAM" id="Phobius"/>
    </source>
</evidence>
<gene>
    <name evidence="2" type="ORF">UH38_12090</name>
</gene>
<comment type="caution">
    <text evidence="2">The sequence shown here is derived from an EMBL/GenBank/DDBJ whole genome shotgun (WGS) entry which is preliminary data.</text>
</comment>
<feature type="transmembrane region" description="Helical" evidence="1">
    <location>
        <begin position="76"/>
        <end position="98"/>
    </location>
</feature>
<reference evidence="2 3" key="1">
    <citation type="submission" date="2015-02" db="EMBL/GenBank/DDBJ databases">
        <title>Draft genome of a novel marine cyanobacterium (Chroococcales) isolated from South Atlantic Ocean.</title>
        <authorList>
            <person name="Rigonato J."/>
            <person name="Alvarenga D.O."/>
            <person name="Branco L.H."/>
            <person name="Varani A.M."/>
            <person name="Brandini F.P."/>
            <person name="Fiore M.F."/>
        </authorList>
    </citation>
    <scope>NUCLEOTIDE SEQUENCE [LARGE SCALE GENOMIC DNA]</scope>
    <source>
        <strain evidence="2 3">CENA595</strain>
    </source>
</reference>
<feature type="transmembrane region" description="Helical" evidence="1">
    <location>
        <begin position="118"/>
        <end position="141"/>
    </location>
</feature>
<accession>A0A0D8ZS76</accession>
<protein>
    <submittedName>
        <fullName evidence="2">Uncharacterized protein</fullName>
    </submittedName>
</protein>
<dbReference type="STRING" id="1618023.UH38_12090"/>
<evidence type="ECO:0000313" key="2">
    <source>
        <dbReference type="EMBL" id="KJH71590.1"/>
    </source>
</evidence>
<name>A0A0D8ZS76_9CYAN</name>
<organism evidence="2 3">
    <name type="scientific">Aliterella atlantica CENA595</name>
    <dbReference type="NCBI Taxonomy" id="1618023"/>
    <lineage>
        <taxon>Bacteria</taxon>
        <taxon>Bacillati</taxon>
        <taxon>Cyanobacteriota</taxon>
        <taxon>Cyanophyceae</taxon>
        <taxon>Chroococcidiopsidales</taxon>
        <taxon>Aliterellaceae</taxon>
        <taxon>Aliterella</taxon>
    </lineage>
</organism>
<dbReference type="Proteomes" id="UP000032452">
    <property type="component" value="Unassembled WGS sequence"/>
</dbReference>
<sequence length="150" mass="17393">MSDRDIFPCPICRVGEIATLPLMEAMACQFCNHIFTPDLEKQQLQMADREPPLVWRWNGKNWTEAQLKDVEMGWGYALGAIAIVVLPTCLIGITVYARPPVYGSPLSWFPVFWTGLTFLLHLGIIIWLIIEFYEFPLWAYLIRKLQSIFR</sequence>
<proteinExistence type="predicted"/>
<keyword evidence="1" id="KW-1133">Transmembrane helix</keyword>
<keyword evidence="1" id="KW-0812">Transmembrane</keyword>
<dbReference type="AlphaFoldDB" id="A0A0D8ZS76"/>
<evidence type="ECO:0000313" key="3">
    <source>
        <dbReference type="Proteomes" id="UP000032452"/>
    </source>
</evidence>
<keyword evidence="1" id="KW-0472">Membrane</keyword>